<dbReference type="CDD" id="cd05013">
    <property type="entry name" value="SIS_RpiR"/>
    <property type="match status" value="1"/>
</dbReference>
<dbReference type="SUPFAM" id="SSF53697">
    <property type="entry name" value="SIS domain"/>
    <property type="match status" value="1"/>
</dbReference>
<dbReference type="GO" id="GO:0003700">
    <property type="term" value="F:DNA-binding transcription factor activity"/>
    <property type="evidence" value="ECO:0007669"/>
    <property type="project" value="InterPro"/>
</dbReference>
<dbReference type="InterPro" id="IPR001347">
    <property type="entry name" value="SIS_dom"/>
</dbReference>
<dbReference type="InterPro" id="IPR035472">
    <property type="entry name" value="RpiR-like_SIS"/>
</dbReference>
<dbReference type="Pfam" id="PF01418">
    <property type="entry name" value="HTH_6"/>
    <property type="match status" value="1"/>
</dbReference>
<dbReference type="InterPro" id="IPR046348">
    <property type="entry name" value="SIS_dom_sf"/>
</dbReference>
<organism evidence="6 7">
    <name type="scientific">Marvinbryantia formatexigens DSM 14469</name>
    <dbReference type="NCBI Taxonomy" id="478749"/>
    <lineage>
        <taxon>Bacteria</taxon>
        <taxon>Bacillati</taxon>
        <taxon>Bacillota</taxon>
        <taxon>Clostridia</taxon>
        <taxon>Lachnospirales</taxon>
        <taxon>Lachnospiraceae</taxon>
        <taxon>Marvinbryantia</taxon>
    </lineage>
</organism>
<dbReference type="PROSITE" id="PS51464">
    <property type="entry name" value="SIS"/>
    <property type="match status" value="1"/>
</dbReference>
<dbReference type="Pfam" id="PF01380">
    <property type="entry name" value="SIS"/>
    <property type="match status" value="1"/>
</dbReference>
<dbReference type="EMBL" id="ACCL02000001">
    <property type="protein sequence ID" value="EET62841.1"/>
    <property type="molecule type" value="Genomic_DNA"/>
</dbReference>
<reference evidence="6" key="1">
    <citation type="submission" date="2009-07" db="EMBL/GenBank/DDBJ databases">
        <authorList>
            <person name="Weinstock G."/>
            <person name="Sodergren E."/>
            <person name="Clifton S."/>
            <person name="Fulton L."/>
            <person name="Fulton B."/>
            <person name="Courtney L."/>
            <person name="Fronick C."/>
            <person name="Harrison M."/>
            <person name="Strong C."/>
            <person name="Farmer C."/>
            <person name="Delahaunty K."/>
            <person name="Markovic C."/>
            <person name="Hall O."/>
            <person name="Minx P."/>
            <person name="Tomlinson C."/>
            <person name="Mitreva M."/>
            <person name="Nelson J."/>
            <person name="Hou S."/>
            <person name="Wollam A."/>
            <person name="Pepin K.H."/>
            <person name="Johnson M."/>
            <person name="Bhonagiri V."/>
            <person name="Nash W.E."/>
            <person name="Warren W."/>
            <person name="Chinwalla A."/>
            <person name="Mardis E.R."/>
            <person name="Wilson R.K."/>
        </authorList>
    </citation>
    <scope>NUCLEOTIDE SEQUENCE [LARGE SCALE GENOMIC DNA]</scope>
    <source>
        <strain evidence="6">DSM 14469</strain>
    </source>
</reference>
<dbReference type="PANTHER" id="PTHR30514:SF1">
    <property type="entry name" value="HTH-TYPE TRANSCRIPTIONAL REGULATOR HEXR-RELATED"/>
    <property type="match status" value="1"/>
</dbReference>
<dbReference type="AlphaFoldDB" id="C6L9A2"/>
<evidence type="ECO:0000313" key="6">
    <source>
        <dbReference type="EMBL" id="EET62841.1"/>
    </source>
</evidence>
<gene>
    <name evidence="6" type="ORF">BRYFOR_05192</name>
</gene>
<evidence type="ECO:0000256" key="2">
    <source>
        <dbReference type="ARBA" id="ARBA00023125"/>
    </source>
</evidence>
<dbReference type="SUPFAM" id="SSF46689">
    <property type="entry name" value="Homeodomain-like"/>
    <property type="match status" value="1"/>
</dbReference>
<keyword evidence="2" id="KW-0238">DNA-binding</keyword>
<name>C6L9A2_9FIRM</name>
<accession>C6L9A2</accession>
<protein>
    <submittedName>
        <fullName evidence="6">Transcriptional regulator, RpiR family</fullName>
    </submittedName>
</protein>
<dbReference type="GO" id="GO:1901135">
    <property type="term" value="P:carbohydrate derivative metabolic process"/>
    <property type="evidence" value="ECO:0007669"/>
    <property type="project" value="InterPro"/>
</dbReference>
<dbReference type="PROSITE" id="PS51071">
    <property type="entry name" value="HTH_RPIR"/>
    <property type="match status" value="1"/>
</dbReference>
<comment type="caution">
    <text evidence="6">The sequence shown here is derived from an EMBL/GenBank/DDBJ whole genome shotgun (WGS) entry which is preliminary data.</text>
</comment>
<evidence type="ECO:0000256" key="3">
    <source>
        <dbReference type="ARBA" id="ARBA00023163"/>
    </source>
</evidence>
<dbReference type="InterPro" id="IPR047640">
    <property type="entry name" value="RpiR-like"/>
</dbReference>
<feature type="domain" description="HTH rpiR-type" evidence="4">
    <location>
        <begin position="54"/>
        <end position="130"/>
    </location>
</feature>
<dbReference type="eggNOG" id="COG1737">
    <property type="taxonomic scope" value="Bacteria"/>
</dbReference>
<dbReference type="InterPro" id="IPR000281">
    <property type="entry name" value="HTH_RpiR"/>
</dbReference>
<dbReference type="Gene3D" id="3.40.50.10490">
    <property type="entry name" value="Glucose-6-phosphate isomerase like protein, domain 1"/>
    <property type="match status" value="1"/>
</dbReference>
<evidence type="ECO:0000259" key="4">
    <source>
        <dbReference type="PROSITE" id="PS51071"/>
    </source>
</evidence>
<sequence length="336" mass="37114">MRTKKIYNIIIYKSWDRGPDPQEPAHKQLPDLWTCQRQGQTGTKYNKRRLAMSANILDLITEQYPTLTRSGKKLADYIFANTTETQYLSISALAENSGVSEATITRFCRKLGLSGYNDFKLAIAKSDHVTDMGEPSGSPSTITSQDSLPDIFQKLLSANILSLTETFDLLDEKEISRAVDLLYGAHHVYCLGNGSSSVMAMEAWARFSTASTRFIHIADSHMQMLSIALATPQDVILFFSYSGATRDMEDIMNIAHKRKIPVILVTHFPKSQAAAFADVTLLCGYNESPLQSGSIAARMGQMLIIDCLFHGFCLKSPGYYAAAKATAAEAIAKKLL</sequence>
<keyword evidence="1" id="KW-0805">Transcription regulation</keyword>
<keyword evidence="7" id="KW-1185">Reference proteome</keyword>
<dbReference type="InterPro" id="IPR009057">
    <property type="entry name" value="Homeodomain-like_sf"/>
</dbReference>
<dbReference type="GO" id="GO:0097367">
    <property type="term" value="F:carbohydrate derivative binding"/>
    <property type="evidence" value="ECO:0007669"/>
    <property type="project" value="InterPro"/>
</dbReference>
<proteinExistence type="predicted"/>
<keyword evidence="3" id="KW-0804">Transcription</keyword>
<dbReference type="STRING" id="168384.SAMN05660368_01802"/>
<dbReference type="GO" id="GO:0003677">
    <property type="term" value="F:DNA binding"/>
    <property type="evidence" value="ECO:0007669"/>
    <property type="project" value="UniProtKB-KW"/>
</dbReference>
<dbReference type="Gene3D" id="1.10.10.10">
    <property type="entry name" value="Winged helix-like DNA-binding domain superfamily/Winged helix DNA-binding domain"/>
    <property type="match status" value="1"/>
</dbReference>
<evidence type="ECO:0000256" key="1">
    <source>
        <dbReference type="ARBA" id="ARBA00023015"/>
    </source>
</evidence>
<dbReference type="Proteomes" id="UP000005561">
    <property type="component" value="Unassembled WGS sequence"/>
</dbReference>
<feature type="domain" description="SIS" evidence="5">
    <location>
        <begin position="178"/>
        <end position="318"/>
    </location>
</feature>
<evidence type="ECO:0000259" key="5">
    <source>
        <dbReference type="PROSITE" id="PS51464"/>
    </source>
</evidence>
<dbReference type="PANTHER" id="PTHR30514">
    <property type="entry name" value="GLUCOKINASE"/>
    <property type="match status" value="1"/>
</dbReference>
<dbReference type="InterPro" id="IPR036388">
    <property type="entry name" value="WH-like_DNA-bd_sf"/>
</dbReference>
<evidence type="ECO:0000313" key="7">
    <source>
        <dbReference type="Proteomes" id="UP000005561"/>
    </source>
</evidence>